<dbReference type="InterPro" id="IPR023346">
    <property type="entry name" value="Lysozyme-like_dom_sf"/>
</dbReference>
<dbReference type="EMBL" id="AWGA01000017">
    <property type="protein sequence ID" value="TEA27807.1"/>
    <property type="molecule type" value="Genomic_DNA"/>
</dbReference>
<dbReference type="AlphaFoldDB" id="A0AB94IEB5"/>
<dbReference type="RefSeq" id="WP_051318576.1">
    <property type="nucleotide sequence ID" value="NZ_AWGA01000017.1"/>
</dbReference>
<protein>
    <recommendedName>
        <fullName evidence="3">Glycoside hydrolase family 19 catalytic domain-containing protein</fullName>
    </recommendedName>
</protein>
<evidence type="ECO:0000313" key="1">
    <source>
        <dbReference type="EMBL" id="TEA27807.1"/>
    </source>
</evidence>
<evidence type="ECO:0008006" key="3">
    <source>
        <dbReference type="Google" id="ProtNLM"/>
    </source>
</evidence>
<keyword evidence="2" id="KW-1185">Reference proteome</keyword>
<proteinExistence type="predicted"/>
<name>A0AB94IEB5_9GAMM</name>
<accession>A0AB94IEB5</accession>
<dbReference type="SUPFAM" id="SSF53955">
    <property type="entry name" value="Lysozyme-like"/>
    <property type="match status" value="1"/>
</dbReference>
<sequence length="125" mass="14191">MENGDESSGDGYRGKGMIQLTGKDAYNHFTNVHNKNNSDDVQDFVANPDLLVSSEQYRIESAFVFWFTKTGKPNRNVKQFVKLKDLAKSGTVQEVTRLVNGGQNGYDDRKQRFNRLARLLGLDEE</sequence>
<dbReference type="Gene3D" id="1.10.530.10">
    <property type="match status" value="1"/>
</dbReference>
<reference evidence="1 2" key="1">
    <citation type="journal article" date="2014" name="Appl. Environ. Microbiol.">
        <title>Genomic features of a bumble bee symbiont reflect its host environment.</title>
        <authorList>
            <person name="Martinson V.G."/>
            <person name="Magoc T."/>
            <person name="Koch H."/>
            <person name="Salzberg S.L."/>
            <person name="Moran N.A."/>
        </authorList>
    </citation>
    <scope>NUCLEOTIDE SEQUENCE [LARGE SCALE GENOMIC DNA]</scope>
    <source>
        <strain evidence="1 2">Bimp</strain>
    </source>
</reference>
<evidence type="ECO:0000313" key="2">
    <source>
        <dbReference type="Proteomes" id="UP000506160"/>
    </source>
</evidence>
<comment type="caution">
    <text evidence="1">The sequence shown here is derived from an EMBL/GenBank/DDBJ whole genome shotgun (WGS) entry which is preliminary data.</text>
</comment>
<organism evidence="1 2">
    <name type="scientific">Candidatus Schmidhempelia bombi str. Bimp</name>
    <dbReference type="NCBI Taxonomy" id="1387197"/>
    <lineage>
        <taxon>Bacteria</taxon>
        <taxon>Pseudomonadati</taxon>
        <taxon>Pseudomonadota</taxon>
        <taxon>Gammaproteobacteria</taxon>
        <taxon>Orbales</taxon>
        <taxon>Orbaceae</taxon>
        <taxon>Candidatus Schmidhempelia</taxon>
    </lineage>
</organism>
<dbReference type="Proteomes" id="UP000506160">
    <property type="component" value="Unassembled WGS sequence"/>
</dbReference>
<gene>
    <name evidence="1" type="ORF">O970_01980</name>
</gene>